<evidence type="ECO:0000256" key="6">
    <source>
        <dbReference type="SAM" id="Phobius"/>
    </source>
</evidence>
<feature type="transmembrane region" description="Helical" evidence="6">
    <location>
        <begin position="223"/>
        <end position="246"/>
    </location>
</feature>
<dbReference type="PROSITE" id="PS50850">
    <property type="entry name" value="MFS"/>
    <property type="match status" value="1"/>
</dbReference>
<feature type="transmembrane region" description="Helical" evidence="6">
    <location>
        <begin position="160"/>
        <end position="185"/>
    </location>
</feature>
<feature type="domain" description="Major facilitator superfamily (MFS) profile" evidence="7">
    <location>
        <begin position="131"/>
        <end position="576"/>
    </location>
</feature>
<keyword evidence="3 6" id="KW-1133">Transmembrane helix</keyword>
<comment type="caution">
    <text evidence="8">The sequence shown here is derived from an EMBL/GenBank/DDBJ whole genome shotgun (WGS) entry which is preliminary data.</text>
</comment>
<feature type="transmembrane region" description="Helical" evidence="6">
    <location>
        <begin position="287"/>
        <end position="308"/>
    </location>
</feature>
<evidence type="ECO:0000256" key="2">
    <source>
        <dbReference type="ARBA" id="ARBA00022692"/>
    </source>
</evidence>
<dbReference type="GO" id="GO:1990961">
    <property type="term" value="P:xenobiotic detoxification by transmembrane export across the plasma membrane"/>
    <property type="evidence" value="ECO:0007669"/>
    <property type="project" value="TreeGrafter"/>
</dbReference>
<evidence type="ECO:0000259" key="7">
    <source>
        <dbReference type="PROSITE" id="PS50850"/>
    </source>
</evidence>
<accession>A0AAN7ZVS6</accession>
<keyword evidence="4 6" id="KW-0472">Membrane</keyword>
<evidence type="ECO:0000256" key="5">
    <source>
        <dbReference type="SAM" id="MobiDB-lite"/>
    </source>
</evidence>
<name>A0AAN7ZVS6_9PEZI</name>
<dbReference type="Pfam" id="PF07690">
    <property type="entry name" value="MFS_1"/>
    <property type="match status" value="1"/>
</dbReference>
<dbReference type="GO" id="GO:0015244">
    <property type="term" value="F:fluconazole transmembrane transporter activity"/>
    <property type="evidence" value="ECO:0007669"/>
    <property type="project" value="TreeGrafter"/>
</dbReference>
<dbReference type="SUPFAM" id="SSF103473">
    <property type="entry name" value="MFS general substrate transporter"/>
    <property type="match status" value="1"/>
</dbReference>
<reference evidence="8" key="1">
    <citation type="submission" date="2023-08" db="EMBL/GenBank/DDBJ databases">
        <title>Black Yeasts Isolated from many extreme environments.</title>
        <authorList>
            <person name="Coleine C."/>
            <person name="Stajich J.E."/>
            <person name="Selbmann L."/>
        </authorList>
    </citation>
    <scope>NUCLEOTIDE SEQUENCE</scope>
    <source>
        <strain evidence="8">CCFEE 5810</strain>
    </source>
</reference>
<dbReference type="Proteomes" id="UP001310594">
    <property type="component" value="Unassembled WGS sequence"/>
</dbReference>
<dbReference type="PANTHER" id="PTHR23502">
    <property type="entry name" value="MAJOR FACILITATOR SUPERFAMILY"/>
    <property type="match status" value="1"/>
</dbReference>
<dbReference type="AlphaFoldDB" id="A0AAN7ZVS6"/>
<organism evidence="8 9">
    <name type="scientific">Elasticomyces elasticus</name>
    <dbReference type="NCBI Taxonomy" id="574655"/>
    <lineage>
        <taxon>Eukaryota</taxon>
        <taxon>Fungi</taxon>
        <taxon>Dikarya</taxon>
        <taxon>Ascomycota</taxon>
        <taxon>Pezizomycotina</taxon>
        <taxon>Dothideomycetes</taxon>
        <taxon>Dothideomycetidae</taxon>
        <taxon>Mycosphaerellales</taxon>
        <taxon>Teratosphaeriaceae</taxon>
        <taxon>Elasticomyces</taxon>
    </lineage>
</organism>
<protein>
    <recommendedName>
        <fullName evidence="7">Major facilitator superfamily (MFS) profile domain-containing protein</fullName>
    </recommendedName>
</protein>
<feature type="transmembrane region" description="Helical" evidence="6">
    <location>
        <begin position="364"/>
        <end position="383"/>
    </location>
</feature>
<dbReference type="EMBL" id="JAVRQU010000021">
    <property type="protein sequence ID" value="KAK5691544.1"/>
    <property type="molecule type" value="Genomic_DNA"/>
</dbReference>
<feature type="transmembrane region" description="Helical" evidence="6">
    <location>
        <begin position="135"/>
        <end position="154"/>
    </location>
</feature>
<evidence type="ECO:0000313" key="9">
    <source>
        <dbReference type="Proteomes" id="UP001310594"/>
    </source>
</evidence>
<feature type="transmembrane region" description="Helical" evidence="6">
    <location>
        <begin position="197"/>
        <end position="217"/>
    </location>
</feature>
<sequence>MWDITRDSSFGLAVRGLVYTSAFSHPEERSNKKVQTDSFAARGDEEKQSGNVATPCKADRCSMQCDRASSTPDASCSALQPRRSPMPALESGILERLPPCRNGRETLLVGWYTDSDPANPQCWSSKKKAFVSAQMCLYTFTVYTGSSLFVAGELDVGSEFHVGATLTELGLALYVLGYGIGPMIFSPLSEIPYIGRNTIYICTYTVFVALSLAASLVDNLAGLLVLRFLLGFFGSPCLATGGATLGDMYAPLNLPYAIAIWAGAANIGPALAPVISSFAIAAKGWRWGAWELLWMSGPVLLLLTFFLPETSHDAILLRRARRLRQSTSRDFRSGSEVAFASQSKRQIAGDALIKPWQINFLDPSVLFTTIYASLIYAIYYSFFEAFPLVYPVIYGFGLGQSSLPFLVTFVSLGFCIPAYCAYFALRVEPLMRTQSDLGLPEARLIPGVIASFSIPIGCFIFGNALQPTPVLLGSADCLVLAWSARPSVHWMIMQSIFLYLPSTYPKYSASLFAANDFVRSSLAAAAILFSRPMFLKLGVSGGVSLLGGLAVLCIGGMFTLYYGGAKMRARSRFAVA</sequence>
<comment type="subcellular location">
    <subcellularLocation>
        <location evidence="1">Membrane</location>
        <topology evidence="1">Multi-pass membrane protein</topology>
    </subcellularLocation>
</comment>
<dbReference type="InterPro" id="IPR020846">
    <property type="entry name" value="MFS_dom"/>
</dbReference>
<feature type="transmembrane region" description="Helical" evidence="6">
    <location>
        <begin position="403"/>
        <end position="424"/>
    </location>
</feature>
<dbReference type="Gene3D" id="1.20.1250.20">
    <property type="entry name" value="MFS general substrate transporter like domains"/>
    <property type="match status" value="1"/>
</dbReference>
<proteinExistence type="predicted"/>
<dbReference type="GO" id="GO:0005886">
    <property type="term" value="C:plasma membrane"/>
    <property type="evidence" value="ECO:0007669"/>
    <property type="project" value="TreeGrafter"/>
</dbReference>
<feature type="region of interest" description="Disordered" evidence="5">
    <location>
        <begin position="25"/>
        <end position="53"/>
    </location>
</feature>
<feature type="compositionally biased region" description="Basic and acidic residues" evidence="5">
    <location>
        <begin position="25"/>
        <end position="35"/>
    </location>
</feature>
<evidence type="ECO:0000256" key="3">
    <source>
        <dbReference type="ARBA" id="ARBA00022989"/>
    </source>
</evidence>
<feature type="transmembrane region" description="Helical" evidence="6">
    <location>
        <begin position="444"/>
        <end position="462"/>
    </location>
</feature>
<dbReference type="PANTHER" id="PTHR23502:SF23">
    <property type="entry name" value="FLUCONAZOLE RESISTANCE PROTEIN 1"/>
    <property type="match status" value="1"/>
</dbReference>
<gene>
    <name evidence="8" type="ORF">LTR97_011537</name>
</gene>
<evidence type="ECO:0000256" key="4">
    <source>
        <dbReference type="ARBA" id="ARBA00023136"/>
    </source>
</evidence>
<feature type="transmembrane region" description="Helical" evidence="6">
    <location>
        <begin position="258"/>
        <end position="281"/>
    </location>
</feature>
<feature type="transmembrane region" description="Helical" evidence="6">
    <location>
        <begin position="542"/>
        <end position="562"/>
    </location>
</feature>
<evidence type="ECO:0000313" key="8">
    <source>
        <dbReference type="EMBL" id="KAK5691544.1"/>
    </source>
</evidence>
<evidence type="ECO:0000256" key="1">
    <source>
        <dbReference type="ARBA" id="ARBA00004141"/>
    </source>
</evidence>
<dbReference type="InterPro" id="IPR036259">
    <property type="entry name" value="MFS_trans_sf"/>
</dbReference>
<keyword evidence="2 6" id="KW-0812">Transmembrane</keyword>
<dbReference type="InterPro" id="IPR011701">
    <property type="entry name" value="MFS"/>
</dbReference>